<proteinExistence type="predicted"/>
<name>A0A2S8FNG6_9BACT</name>
<protein>
    <recommendedName>
        <fullName evidence="4">Carboxypeptidase regulatory-like domain-containing protein</fullName>
    </recommendedName>
</protein>
<organism evidence="2 3">
    <name type="scientific">Blastopirellula marina</name>
    <dbReference type="NCBI Taxonomy" id="124"/>
    <lineage>
        <taxon>Bacteria</taxon>
        <taxon>Pseudomonadati</taxon>
        <taxon>Planctomycetota</taxon>
        <taxon>Planctomycetia</taxon>
        <taxon>Pirellulales</taxon>
        <taxon>Pirellulaceae</taxon>
        <taxon>Blastopirellula</taxon>
    </lineage>
</organism>
<reference evidence="2 3" key="1">
    <citation type="submission" date="2018-02" db="EMBL/GenBank/DDBJ databases">
        <title>Comparative genomes isolates from brazilian mangrove.</title>
        <authorList>
            <person name="Araujo J.E."/>
            <person name="Taketani R.G."/>
            <person name="Silva M.C.P."/>
            <person name="Loureco M.V."/>
            <person name="Andreote F.D."/>
        </authorList>
    </citation>
    <scope>NUCLEOTIDE SEQUENCE [LARGE SCALE GENOMIC DNA]</scope>
    <source>
        <strain evidence="2 3">NAP PRIS-MGV</strain>
    </source>
</reference>
<evidence type="ECO:0000256" key="1">
    <source>
        <dbReference type="SAM" id="MobiDB-lite"/>
    </source>
</evidence>
<dbReference type="EMBL" id="PUIB01000017">
    <property type="protein sequence ID" value="PQO33697.1"/>
    <property type="molecule type" value="Genomic_DNA"/>
</dbReference>
<dbReference type="AlphaFoldDB" id="A0A2S8FNG6"/>
<feature type="region of interest" description="Disordered" evidence="1">
    <location>
        <begin position="67"/>
        <end position="86"/>
    </location>
</feature>
<gene>
    <name evidence="2" type="ORF">C5Y98_15800</name>
</gene>
<accession>A0A2S8FNG6</accession>
<dbReference type="Proteomes" id="UP000239388">
    <property type="component" value="Unassembled WGS sequence"/>
</dbReference>
<evidence type="ECO:0008006" key="4">
    <source>
        <dbReference type="Google" id="ProtNLM"/>
    </source>
</evidence>
<sequence>MTGTLQINGVPAQGAEVRFWPKSEQPGLKYPIAPSGRVDATGTYQLTSYEGPDGAPPGDYFVTVAWPDPDWRPPGGGMPPPPPDRLMGKFSKQEKPVLEFTVVEGDNQVEPIILDDVKILKGSKLPAAAN</sequence>
<evidence type="ECO:0000313" key="2">
    <source>
        <dbReference type="EMBL" id="PQO33697.1"/>
    </source>
</evidence>
<evidence type="ECO:0000313" key="3">
    <source>
        <dbReference type="Proteomes" id="UP000239388"/>
    </source>
</evidence>
<comment type="caution">
    <text evidence="2">The sequence shown here is derived from an EMBL/GenBank/DDBJ whole genome shotgun (WGS) entry which is preliminary data.</text>
</comment>